<accession>A0A1M5XB22</accession>
<evidence type="ECO:0000256" key="1">
    <source>
        <dbReference type="SAM" id="Phobius"/>
    </source>
</evidence>
<dbReference type="AlphaFoldDB" id="A0A1M5XB22"/>
<keyword evidence="1" id="KW-0812">Transmembrane</keyword>
<organism evidence="3 4">
    <name type="scientific">Ferrimonas marina</name>
    <dbReference type="NCBI Taxonomy" id="299255"/>
    <lineage>
        <taxon>Bacteria</taxon>
        <taxon>Pseudomonadati</taxon>
        <taxon>Pseudomonadota</taxon>
        <taxon>Gammaproteobacteria</taxon>
        <taxon>Alteromonadales</taxon>
        <taxon>Ferrimonadaceae</taxon>
        <taxon>Ferrimonas</taxon>
    </lineage>
</organism>
<dbReference type="Proteomes" id="UP000184268">
    <property type="component" value="Unassembled WGS sequence"/>
</dbReference>
<reference evidence="4" key="1">
    <citation type="submission" date="2016-11" db="EMBL/GenBank/DDBJ databases">
        <authorList>
            <person name="Varghese N."/>
            <person name="Submissions S."/>
        </authorList>
    </citation>
    <scope>NUCLEOTIDE SEQUENCE [LARGE SCALE GENOMIC DNA]</scope>
    <source>
        <strain evidence="4">DSM 16917</strain>
    </source>
</reference>
<dbReference type="STRING" id="299255.SAMN02745129_3403"/>
<gene>
    <name evidence="3" type="ORF">SAMN02745129_3403</name>
</gene>
<name>A0A1M5XB22_9GAMM</name>
<dbReference type="RefSeq" id="WP_067661781.1">
    <property type="nucleotide sequence ID" value="NZ_FQXG01000005.1"/>
</dbReference>
<dbReference type="Pfam" id="PF09834">
    <property type="entry name" value="DUF2061"/>
    <property type="match status" value="1"/>
</dbReference>
<dbReference type="EMBL" id="FQXG01000005">
    <property type="protein sequence ID" value="SHH97067.1"/>
    <property type="molecule type" value="Genomic_DNA"/>
</dbReference>
<dbReference type="InterPro" id="IPR018638">
    <property type="entry name" value="DUF2061_membrane"/>
</dbReference>
<keyword evidence="4" id="KW-1185">Reference proteome</keyword>
<evidence type="ECO:0000259" key="2">
    <source>
        <dbReference type="Pfam" id="PF09834"/>
    </source>
</evidence>
<feature type="domain" description="DUF2061" evidence="2">
    <location>
        <begin position="1"/>
        <end position="52"/>
    </location>
</feature>
<protein>
    <submittedName>
        <fullName evidence="3">Uncharacterized membrane protein</fullName>
    </submittedName>
</protein>
<proteinExistence type="predicted"/>
<dbReference type="OrthoDB" id="9133582at2"/>
<sequence length="64" mass="7135">MAKTVSFGIMHFIIAFVLAYLLTGSWVIGGLLAVIEPLVNTFGYAIHERVWARIEARRAEPVFA</sequence>
<feature type="transmembrane region" description="Helical" evidence="1">
    <location>
        <begin position="12"/>
        <end position="35"/>
    </location>
</feature>
<keyword evidence="1" id="KW-0472">Membrane</keyword>
<evidence type="ECO:0000313" key="4">
    <source>
        <dbReference type="Proteomes" id="UP000184268"/>
    </source>
</evidence>
<evidence type="ECO:0000313" key="3">
    <source>
        <dbReference type="EMBL" id="SHH97067.1"/>
    </source>
</evidence>
<keyword evidence="1" id="KW-1133">Transmembrane helix</keyword>